<dbReference type="InterPro" id="IPR017930">
    <property type="entry name" value="Myb_dom"/>
</dbReference>
<dbReference type="CDD" id="cd00167">
    <property type="entry name" value="SANT"/>
    <property type="match status" value="1"/>
</dbReference>
<proteinExistence type="predicted"/>
<feature type="compositionally biased region" description="Basic and acidic residues" evidence="1">
    <location>
        <begin position="78"/>
        <end position="102"/>
    </location>
</feature>
<feature type="region of interest" description="Disordered" evidence="1">
    <location>
        <begin position="301"/>
        <end position="331"/>
    </location>
</feature>
<evidence type="ECO:0000313" key="5">
    <source>
        <dbReference type="EMBL" id="CAE2340495.1"/>
    </source>
</evidence>
<evidence type="ECO:0000313" key="4">
    <source>
        <dbReference type="EMBL" id="CAE2340493.1"/>
    </source>
</evidence>
<dbReference type="Pfam" id="PF00249">
    <property type="entry name" value="Myb_DNA-binding"/>
    <property type="match status" value="1"/>
</dbReference>
<accession>A0A6U6DUM7</accession>
<feature type="compositionally biased region" description="Basic and acidic residues" evidence="1">
    <location>
        <begin position="20"/>
        <end position="29"/>
    </location>
</feature>
<feature type="region of interest" description="Disordered" evidence="1">
    <location>
        <begin position="157"/>
        <end position="178"/>
    </location>
</feature>
<evidence type="ECO:0000259" key="2">
    <source>
        <dbReference type="PROSITE" id="PS50090"/>
    </source>
</evidence>
<feature type="region of interest" description="Disordered" evidence="1">
    <location>
        <begin position="488"/>
        <end position="519"/>
    </location>
</feature>
<evidence type="ECO:0000256" key="1">
    <source>
        <dbReference type="SAM" id="MobiDB-lite"/>
    </source>
</evidence>
<organism evidence="4">
    <name type="scientific">Guillardia theta</name>
    <name type="common">Cryptophyte</name>
    <name type="synonym">Cryptomonas phi</name>
    <dbReference type="NCBI Taxonomy" id="55529"/>
    <lineage>
        <taxon>Eukaryota</taxon>
        <taxon>Cryptophyceae</taxon>
        <taxon>Pyrenomonadales</taxon>
        <taxon>Geminigeraceae</taxon>
        <taxon>Guillardia</taxon>
    </lineage>
</organism>
<dbReference type="Gene3D" id="1.10.10.60">
    <property type="entry name" value="Homeodomain-like"/>
    <property type="match status" value="1"/>
</dbReference>
<evidence type="ECO:0000259" key="3">
    <source>
        <dbReference type="PROSITE" id="PS51294"/>
    </source>
</evidence>
<dbReference type="InterPro" id="IPR001005">
    <property type="entry name" value="SANT/Myb"/>
</dbReference>
<dbReference type="PROSITE" id="PS50090">
    <property type="entry name" value="MYB_LIKE"/>
    <property type="match status" value="1"/>
</dbReference>
<dbReference type="SMART" id="SM00717">
    <property type="entry name" value="SANT"/>
    <property type="match status" value="1"/>
</dbReference>
<gene>
    <name evidence="4" type="ORF">GTHE00462_LOCUS38864</name>
    <name evidence="5" type="ORF">GTHE00462_LOCUS38865</name>
</gene>
<sequence>MIAVRRLVKGDQSSSMAAGNKEKDKRSANDDEESKLPAKAQGDEQVVGNKRSTRNTNQKTIGDFFPTKKNRSRAPVKSVKEHQNDSRQRSSDDLESGDEPKIDFAQPPEKLPSGPRVKEIRGTTQTQEEPDDMNQAAALLQSLSSTMKMEVNMDDSTNAEIGNDVTGSAEKRSTSNKEMTCPPISDTWAWKPSCHAGLLTYHDGRKRWYHCTRCVYFNDRLYHSKMHFQRIHVKQGKSMPRKRKYVDPAGSNAAYAAQLPPQHVQQPYSRVRQPGDKWLKTAANDAVSNGFRYQSVKDTHNQHMDDTSSAGTASPTNSTNSDEVELSQEQKEDIERNLGLQKDEIQIYCFEDHQKALTQACEKAMKLSSYEAVVSFESPEGLLAPSKEPAKSNKKPPAQLNIAETSIAISGPMEKTWWWHRPGGMGSDENGQRYDSSSESSQVVLAVEERFQWQAGNFMGNAQAQVKLEDSDVTLDGGISAATALAKKDERAMPNGSKSPAQTSALLDDNTSSVENGKGAKRKLQFHQGGKQGTAVTEGGVKAKAKRMWRRWEPAEDEALKQAVRMHGTKDWISIQSAMKTDRSIKQLQDHWNDLKHDRKHNKN</sequence>
<protein>
    <submittedName>
        <fullName evidence="4">Uncharacterized protein</fullName>
    </submittedName>
</protein>
<dbReference type="EMBL" id="HBKN01049756">
    <property type="protein sequence ID" value="CAE2340495.1"/>
    <property type="molecule type" value="Transcribed_RNA"/>
</dbReference>
<feature type="compositionally biased region" description="Polar residues" evidence="1">
    <location>
        <begin position="307"/>
        <end position="321"/>
    </location>
</feature>
<reference evidence="4" key="1">
    <citation type="submission" date="2021-01" db="EMBL/GenBank/DDBJ databases">
        <authorList>
            <person name="Corre E."/>
            <person name="Pelletier E."/>
            <person name="Niang G."/>
            <person name="Scheremetjew M."/>
            <person name="Finn R."/>
            <person name="Kale V."/>
            <person name="Holt S."/>
            <person name="Cochrane G."/>
            <person name="Meng A."/>
            <person name="Brown T."/>
            <person name="Cohen L."/>
        </authorList>
    </citation>
    <scope>NUCLEOTIDE SEQUENCE</scope>
    <source>
        <strain evidence="4">CCMP 2712</strain>
    </source>
</reference>
<name>A0A6U6DUM7_GUITH</name>
<dbReference type="AlphaFoldDB" id="A0A6U6DUM7"/>
<feature type="region of interest" description="Disordered" evidence="1">
    <location>
        <begin position="1"/>
        <end position="133"/>
    </location>
</feature>
<feature type="domain" description="Myb-like" evidence="2">
    <location>
        <begin position="544"/>
        <end position="596"/>
    </location>
</feature>
<feature type="compositionally biased region" description="Polar residues" evidence="1">
    <location>
        <begin position="496"/>
        <end position="515"/>
    </location>
</feature>
<dbReference type="EMBL" id="HBKN01049755">
    <property type="protein sequence ID" value="CAE2340493.1"/>
    <property type="molecule type" value="Transcribed_RNA"/>
</dbReference>
<dbReference type="InterPro" id="IPR009057">
    <property type="entry name" value="Homeodomain-like_sf"/>
</dbReference>
<feature type="domain" description="HTH myb-type" evidence="3">
    <location>
        <begin position="550"/>
        <end position="600"/>
    </location>
</feature>
<dbReference type="SUPFAM" id="SSF46689">
    <property type="entry name" value="Homeodomain-like"/>
    <property type="match status" value="1"/>
</dbReference>
<dbReference type="PROSITE" id="PS51294">
    <property type="entry name" value="HTH_MYB"/>
    <property type="match status" value="1"/>
</dbReference>